<accession>A0A2V4AHD6</accession>
<dbReference type="PANTHER" id="PTHR42964">
    <property type="entry name" value="ENOYL-COA HYDRATASE"/>
    <property type="match status" value="1"/>
</dbReference>
<comment type="similarity">
    <text evidence="1 2">Belongs to the enoyl-CoA hydratase/isomerase family.</text>
</comment>
<dbReference type="GO" id="GO:0008300">
    <property type="term" value="P:isoprenoid catabolic process"/>
    <property type="evidence" value="ECO:0007669"/>
    <property type="project" value="TreeGrafter"/>
</dbReference>
<comment type="caution">
    <text evidence="3">The sequence shown here is derived from an EMBL/GenBank/DDBJ whole genome shotgun (WGS) entry which is preliminary data.</text>
</comment>
<evidence type="ECO:0000256" key="1">
    <source>
        <dbReference type="ARBA" id="ARBA00005254"/>
    </source>
</evidence>
<dbReference type="GO" id="GO:0003824">
    <property type="term" value="F:catalytic activity"/>
    <property type="evidence" value="ECO:0007669"/>
    <property type="project" value="InterPro"/>
</dbReference>
<gene>
    <name evidence="3" type="ORF">BAY60_29485</name>
</gene>
<dbReference type="Pfam" id="PF00378">
    <property type="entry name" value="ECH_1"/>
    <property type="match status" value="1"/>
</dbReference>
<dbReference type="Gene3D" id="3.90.226.10">
    <property type="entry name" value="2-enoyl-CoA Hydratase, Chain A, domain 1"/>
    <property type="match status" value="1"/>
</dbReference>
<reference evidence="3 4" key="1">
    <citation type="submission" date="2016-07" db="EMBL/GenBank/DDBJ databases">
        <title>Draft genome sequence of Prauserella muralis DSM 45305, isolated from a mould-covered wall in an indoor environment.</title>
        <authorList>
            <person name="Ruckert C."/>
            <person name="Albersmeier A."/>
            <person name="Jiang C.-L."/>
            <person name="Jiang Y."/>
            <person name="Kalinowski J."/>
            <person name="Schneider O."/>
            <person name="Winkler A."/>
            <person name="Zotchev S.B."/>
        </authorList>
    </citation>
    <scope>NUCLEOTIDE SEQUENCE [LARGE SCALE GENOMIC DNA]</scope>
    <source>
        <strain evidence="3 4">DSM 45305</strain>
    </source>
</reference>
<evidence type="ECO:0008006" key="5">
    <source>
        <dbReference type="Google" id="ProtNLM"/>
    </source>
</evidence>
<evidence type="ECO:0000256" key="2">
    <source>
        <dbReference type="RuleBase" id="RU003707"/>
    </source>
</evidence>
<keyword evidence="4" id="KW-1185">Reference proteome</keyword>
<dbReference type="EMBL" id="MASW01000007">
    <property type="protein sequence ID" value="PXY18960.1"/>
    <property type="molecule type" value="Genomic_DNA"/>
</dbReference>
<organism evidence="3 4">
    <name type="scientific">Prauserella muralis</name>
    <dbReference type="NCBI Taxonomy" id="588067"/>
    <lineage>
        <taxon>Bacteria</taxon>
        <taxon>Bacillati</taxon>
        <taxon>Actinomycetota</taxon>
        <taxon>Actinomycetes</taxon>
        <taxon>Pseudonocardiales</taxon>
        <taxon>Pseudonocardiaceae</taxon>
        <taxon>Prauserella</taxon>
    </lineage>
</organism>
<dbReference type="InterPro" id="IPR051683">
    <property type="entry name" value="Enoyl-CoA_Hydratase/Isomerase"/>
</dbReference>
<dbReference type="InterPro" id="IPR029045">
    <property type="entry name" value="ClpP/crotonase-like_dom_sf"/>
</dbReference>
<evidence type="ECO:0000313" key="3">
    <source>
        <dbReference type="EMBL" id="PXY18960.1"/>
    </source>
</evidence>
<evidence type="ECO:0000313" key="4">
    <source>
        <dbReference type="Proteomes" id="UP000249915"/>
    </source>
</evidence>
<dbReference type="PROSITE" id="PS00166">
    <property type="entry name" value="ENOYL_COA_HYDRATASE"/>
    <property type="match status" value="1"/>
</dbReference>
<name>A0A2V4AHD6_9PSEU</name>
<dbReference type="AlphaFoldDB" id="A0A2V4AHD6"/>
<dbReference type="Proteomes" id="UP000249915">
    <property type="component" value="Unassembled WGS sequence"/>
</dbReference>
<dbReference type="CDD" id="cd06558">
    <property type="entry name" value="crotonase-like"/>
    <property type="match status" value="1"/>
</dbReference>
<dbReference type="InterPro" id="IPR018376">
    <property type="entry name" value="Enoyl-CoA_hyd/isom_CS"/>
</dbReference>
<dbReference type="SUPFAM" id="SSF52096">
    <property type="entry name" value="ClpP/crotonase"/>
    <property type="match status" value="1"/>
</dbReference>
<sequence>MWLAREGSLNALDDVLLQEIAELYGGLERRFDVKVVVLGGAGSSFSAGADLKNPPGRPRGASERERRWHTQVGQRACAAIAGCAAVTVARLHGHVYGGGLAIALACDFRVASADARFRFPEVELGAPLTWGAVPRLIHEIGAARARELVMLCAEFDATKAESTGLVHRVCAPDELDQTVHELAESACAKPDYAMQVSKDQFRVAGSRCGLGDDFDADLMDLAVSRGVVARWS</sequence>
<proteinExistence type="inferred from homology"/>
<protein>
    <recommendedName>
        <fullName evidence="5">Enoyl-CoA hydratase</fullName>
    </recommendedName>
</protein>
<dbReference type="InterPro" id="IPR001753">
    <property type="entry name" value="Enoyl-CoA_hydra/iso"/>
</dbReference>
<dbReference type="PANTHER" id="PTHR42964:SF1">
    <property type="entry name" value="POLYKETIDE BIOSYNTHESIS ENOYL-COA HYDRATASE PKSH-RELATED"/>
    <property type="match status" value="1"/>
</dbReference>